<feature type="region of interest" description="Disordered" evidence="3">
    <location>
        <begin position="143"/>
        <end position="172"/>
    </location>
</feature>
<dbReference type="SUPFAM" id="SSF54768">
    <property type="entry name" value="dsRNA-binding domain-like"/>
    <property type="match status" value="1"/>
</dbReference>
<dbReference type="GO" id="GO:0006396">
    <property type="term" value="P:RNA processing"/>
    <property type="evidence" value="ECO:0007669"/>
    <property type="project" value="InterPro"/>
</dbReference>
<evidence type="ECO:0000256" key="2">
    <source>
        <dbReference type="PROSITE-ProRule" id="PRU00266"/>
    </source>
</evidence>
<organism evidence="6 7">
    <name type="scientific">Athelia psychrophila</name>
    <dbReference type="NCBI Taxonomy" id="1759441"/>
    <lineage>
        <taxon>Eukaryota</taxon>
        <taxon>Fungi</taxon>
        <taxon>Dikarya</taxon>
        <taxon>Basidiomycota</taxon>
        <taxon>Agaricomycotina</taxon>
        <taxon>Agaricomycetes</taxon>
        <taxon>Agaricomycetidae</taxon>
        <taxon>Atheliales</taxon>
        <taxon>Atheliaceae</taxon>
        <taxon>Athelia</taxon>
    </lineage>
</organism>
<evidence type="ECO:0000313" key="7">
    <source>
        <dbReference type="Proteomes" id="UP000076532"/>
    </source>
</evidence>
<evidence type="ECO:0000256" key="3">
    <source>
        <dbReference type="SAM" id="MobiDB-lite"/>
    </source>
</evidence>
<feature type="domain" description="DRBM" evidence="4">
    <location>
        <begin position="171"/>
        <end position="249"/>
    </location>
</feature>
<name>A0A166NRJ2_9AGAM</name>
<dbReference type="STRING" id="436010.A0A166NRJ2"/>
<dbReference type="OrthoDB" id="2392202at2759"/>
<dbReference type="InterPro" id="IPR036389">
    <property type="entry name" value="RNase_III_sf"/>
</dbReference>
<dbReference type="Gene3D" id="3.30.160.20">
    <property type="match status" value="1"/>
</dbReference>
<dbReference type="EMBL" id="KV417521">
    <property type="protein sequence ID" value="KZP25305.1"/>
    <property type="molecule type" value="Genomic_DNA"/>
</dbReference>
<evidence type="ECO:0000259" key="4">
    <source>
        <dbReference type="PROSITE" id="PS50137"/>
    </source>
</evidence>
<dbReference type="GO" id="GO:0004525">
    <property type="term" value="F:ribonuclease III activity"/>
    <property type="evidence" value="ECO:0007669"/>
    <property type="project" value="InterPro"/>
</dbReference>
<keyword evidence="7" id="KW-1185">Reference proteome</keyword>
<evidence type="ECO:0000259" key="5">
    <source>
        <dbReference type="PROSITE" id="PS50142"/>
    </source>
</evidence>
<dbReference type="Gene3D" id="1.10.1520.10">
    <property type="entry name" value="Ribonuclease III domain"/>
    <property type="match status" value="1"/>
</dbReference>
<accession>A0A166NRJ2</accession>
<dbReference type="PROSITE" id="PS50137">
    <property type="entry name" value="DS_RBD"/>
    <property type="match status" value="1"/>
</dbReference>
<dbReference type="SUPFAM" id="SSF69065">
    <property type="entry name" value="RNase III domain-like"/>
    <property type="match status" value="1"/>
</dbReference>
<evidence type="ECO:0000256" key="1">
    <source>
        <dbReference type="ARBA" id="ARBA00022884"/>
    </source>
</evidence>
<dbReference type="PROSITE" id="PS50142">
    <property type="entry name" value="RNASE_3_2"/>
    <property type="match status" value="1"/>
</dbReference>
<dbReference type="GO" id="GO:0003723">
    <property type="term" value="F:RNA binding"/>
    <property type="evidence" value="ECO:0007669"/>
    <property type="project" value="UniProtKB-UniRule"/>
</dbReference>
<dbReference type="InterPro" id="IPR014720">
    <property type="entry name" value="dsRBD_dom"/>
</dbReference>
<evidence type="ECO:0000313" key="6">
    <source>
        <dbReference type="EMBL" id="KZP25305.1"/>
    </source>
</evidence>
<protein>
    <submittedName>
        <fullName evidence="6">Uncharacterized protein</fullName>
    </submittedName>
</protein>
<dbReference type="InterPro" id="IPR000999">
    <property type="entry name" value="RNase_III_dom"/>
</dbReference>
<reference evidence="6 7" key="1">
    <citation type="journal article" date="2016" name="Mol. Biol. Evol.">
        <title>Comparative Genomics of Early-Diverging Mushroom-Forming Fungi Provides Insights into the Origins of Lignocellulose Decay Capabilities.</title>
        <authorList>
            <person name="Nagy L.G."/>
            <person name="Riley R."/>
            <person name="Tritt A."/>
            <person name="Adam C."/>
            <person name="Daum C."/>
            <person name="Floudas D."/>
            <person name="Sun H."/>
            <person name="Yadav J.S."/>
            <person name="Pangilinan J."/>
            <person name="Larsson K.H."/>
            <person name="Matsuura K."/>
            <person name="Barry K."/>
            <person name="Labutti K."/>
            <person name="Kuo R."/>
            <person name="Ohm R.A."/>
            <person name="Bhattacharya S.S."/>
            <person name="Shirouzu T."/>
            <person name="Yoshinaga Y."/>
            <person name="Martin F.M."/>
            <person name="Grigoriev I.V."/>
            <person name="Hibbett D.S."/>
        </authorList>
    </citation>
    <scope>NUCLEOTIDE SEQUENCE [LARGE SCALE GENOMIC DNA]</scope>
    <source>
        <strain evidence="6 7">CBS 109695</strain>
    </source>
</reference>
<proteinExistence type="predicted"/>
<feature type="compositionally biased region" description="Low complexity" evidence="3">
    <location>
        <begin position="148"/>
        <end position="157"/>
    </location>
</feature>
<dbReference type="Proteomes" id="UP000076532">
    <property type="component" value="Unassembled WGS sequence"/>
</dbReference>
<keyword evidence="1 2" id="KW-0694">RNA-binding</keyword>
<sequence length="251" mass="27502">MTSLPHLPALEGEILLDVYTHNSLNHDETVYNENYGDNTRFQELGESALILAVTQRLFLVKPMLPAADIVAKKQEILSDDNIDNWVKAYDMKKNLKFNPTVRNEINTPQESRALLFTYLGAVYYSKGLGPIVAWVDRIVEPSAESAGSPRPSYAVPPSSSPPALPPSTSSSSQPILAAFNQMAAKTRREIEWAPKHDGSAHSLIWTVSCLMNNPTEGQMEKIVVGTGQGTSLKGAKEAAAKVANEQLRWGL</sequence>
<feature type="domain" description="RNase III" evidence="5">
    <location>
        <begin position="1"/>
        <end position="127"/>
    </location>
</feature>
<dbReference type="AlphaFoldDB" id="A0A166NRJ2"/>
<gene>
    <name evidence="6" type="ORF">FIBSPDRAFT_950335</name>
</gene>